<evidence type="ECO:0000256" key="8">
    <source>
        <dbReference type="PROSITE-ProRule" id="PRU01026"/>
    </source>
</evidence>
<dbReference type="STRING" id="596324.TREVI0001_1003"/>
<keyword evidence="3 7" id="KW-0489">Methyltransferase</keyword>
<keyword evidence="4 7" id="KW-0808">Transferase</keyword>
<gene>
    <name evidence="7" type="primary">rsmA</name>
    <name evidence="7 10" type="synonym">ksgA</name>
    <name evidence="10" type="ORF">TREVI0001_1003</name>
</gene>
<dbReference type="HAMAP" id="MF_00607">
    <property type="entry name" value="16SrRNA_methyltr_A"/>
    <property type="match status" value="1"/>
</dbReference>
<feature type="binding site" evidence="7 8">
    <location>
        <position position="32"/>
    </location>
    <ligand>
        <name>S-adenosyl-L-methionine</name>
        <dbReference type="ChEBI" id="CHEBI:59789"/>
    </ligand>
</feature>
<dbReference type="GO" id="GO:0003723">
    <property type="term" value="F:RNA binding"/>
    <property type="evidence" value="ECO:0007669"/>
    <property type="project" value="UniProtKB-UniRule"/>
</dbReference>
<sequence length="289" mass="31889">MAMQLPDYNAPSALAAVLDEHGFGMQKKFGQNFLINAYIRQELVSALGLSAGNSVWEVGPGLGSMTSLLLETGADVTVFEIDRGFVQLLTSYFGPHQSFHLIEGDVLKTWKAEYDRQVPDAFFGNLPYNIAAKLIAATIETECFFNRMVITVQKEVGLRMTAAPGSADYSSFSVLCQWAYDVTPIRDIAPAAFWPKPNVESRALRFIKKRSPQPVRDARLFLTLVRGLFGARRKTVKNNLSTLLAARGKKTPSAEALLKEASIDPVDRAESLTVYDFIRLSDIVAGCDE</sequence>
<evidence type="ECO:0000256" key="4">
    <source>
        <dbReference type="ARBA" id="ARBA00022679"/>
    </source>
</evidence>
<dbReference type="Proteomes" id="UP000004509">
    <property type="component" value="Unassembled WGS sequence"/>
</dbReference>
<proteinExistence type="inferred from homology"/>
<keyword evidence="2 7" id="KW-0698">rRNA processing</keyword>
<feature type="binding site" evidence="7 8">
    <location>
        <position position="80"/>
    </location>
    <ligand>
        <name>S-adenosyl-L-methionine</name>
        <dbReference type="ChEBI" id="CHEBI:59789"/>
    </ligand>
</feature>
<evidence type="ECO:0000256" key="5">
    <source>
        <dbReference type="ARBA" id="ARBA00022691"/>
    </source>
</evidence>
<dbReference type="PROSITE" id="PS01131">
    <property type="entry name" value="RRNA_A_DIMETH"/>
    <property type="match status" value="1"/>
</dbReference>
<comment type="subcellular location">
    <subcellularLocation>
        <location evidence="7">Cytoplasm</location>
    </subcellularLocation>
</comment>
<evidence type="ECO:0000256" key="3">
    <source>
        <dbReference type="ARBA" id="ARBA00022603"/>
    </source>
</evidence>
<dbReference type="InterPro" id="IPR020596">
    <property type="entry name" value="rRNA_Ade_Mease_Trfase_CS"/>
</dbReference>
<dbReference type="InterPro" id="IPR011530">
    <property type="entry name" value="rRNA_adenine_dimethylase"/>
</dbReference>
<dbReference type="Gene3D" id="1.10.8.100">
    <property type="entry name" value="Ribosomal RNA adenine dimethylase-like, domain 2"/>
    <property type="match status" value="1"/>
</dbReference>
<dbReference type="PANTHER" id="PTHR11727">
    <property type="entry name" value="DIMETHYLADENOSINE TRANSFERASE"/>
    <property type="match status" value="1"/>
</dbReference>
<dbReference type="PANTHER" id="PTHR11727:SF7">
    <property type="entry name" value="DIMETHYLADENOSINE TRANSFERASE-RELATED"/>
    <property type="match status" value="1"/>
</dbReference>
<dbReference type="EMBL" id="ACYH01000060">
    <property type="protein sequence ID" value="EEV19353.1"/>
    <property type="molecule type" value="Genomic_DNA"/>
</dbReference>
<dbReference type="EC" id="2.1.1.182" evidence="7"/>
<dbReference type="InterPro" id="IPR001737">
    <property type="entry name" value="KsgA/Erm"/>
</dbReference>
<feature type="binding site" evidence="7 8">
    <location>
        <position position="105"/>
    </location>
    <ligand>
        <name>S-adenosyl-L-methionine</name>
        <dbReference type="ChEBI" id="CHEBI:59789"/>
    </ligand>
</feature>
<comment type="similarity">
    <text evidence="7">Belongs to the class I-like SAM-binding methyltransferase superfamily. rRNA adenine N(6)-methyltransferase family. RsmA subfamily.</text>
</comment>
<dbReference type="PROSITE" id="PS51689">
    <property type="entry name" value="SAM_RNA_A_N6_MT"/>
    <property type="match status" value="1"/>
</dbReference>
<comment type="function">
    <text evidence="7">Specifically dimethylates two adjacent adenosines (A1518 and A1519) in the loop of a conserved hairpin near the 3'-end of 16S rRNA in the 30S particle. May play a critical role in biogenesis of 30S subunits.</text>
</comment>
<evidence type="ECO:0000256" key="6">
    <source>
        <dbReference type="ARBA" id="ARBA00022884"/>
    </source>
</evidence>
<dbReference type="Gene3D" id="3.40.50.150">
    <property type="entry name" value="Vaccinia Virus protein VP39"/>
    <property type="match status" value="1"/>
</dbReference>
<dbReference type="InterPro" id="IPR023165">
    <property type="entry name" value="rRNA_Ade_diMease-like_C"/>
</dbReference>
<feature type="binding site" evidence="7 8">
    <location>
        <position position="125"/>
    </location>
    <ligand>
        <name>S-adenosyl-L-methionine</name>
        <dbReference type="ChEBI" id="CHEBI:59789"/>
    </ligand>
</feature>
<dbReference type="InterPro" id="IPR020598">
    <property type="entry name" value="rRNA_Ade_methylase_Trfase_N"/>
</dbReference>
<dbReference type="Pfam" id="PF00398">
    <property type="entry name" value="RrnaAD"/>
    <property type="match status" value="1"/>
</dbReference>
<feature type="binding site" evidence="7 8">
    <location>
        <position position="59"/>
    </location>
    <ligand>
        <name>S-adenosyl-L-methionine</name>
        <dbReference type="ChEBI" id="CHEBI:59789"/>
    </ligand>
</feature>
<dbReference type="InterPro" id="IPR029063">
    <property type="entry name" value="SAM-dependent_MTases_sf"/>
</dbReference>
<evidence type="ECO:0000313" key="10">
    <source>
        <dbReference type="EMBL" id="EEV19353.1"/>
    </source>
</evidence>
<protein>
    <recommendedName>
        <fullName evidence="7">Ribosomal RNA small subunit methyltransferase A</fullName>
        <ecNumber evidence="7">2.1.1.182</ecNumber>
    </recommendedName>
    <alternativeName>
        <fullName evidence="7">16S rRNA (adenine(1518)-N(6)/adenine(1519)-N(6))-dimethyltransferase</fullName>
    </alternativeName>
    <alternativeName>
        <fullName evidence="7">16S rRNA dimethyladenosine transferase</fullName>
    </alternativeName>
    <alternativeName>
        <fullName evidence="7">16S rRNA dimethylase</fullName>
    </alternativeName>
    <alternativeName>
        <fullName evidence="7">S-adenosylmethionine-6-N', N'-adenosyl(rRNA) dimethyltransferase</fullName>
    </alternativeName>
</protein>
<organism evidence="10 11">
    <name type="scientific">Treponema vincentii ATCC 35580</name>
    <dbReference type="NCBI Taxonomy" id="596324"/>
    <lineage>
        <taxon>Bacteria</taxon>
        <taxon>Pseudomonadati</taxon>
        <taxon>Spirochaetota</taxon>
        <taxon>Spirochaetia</taxon>
        <taxon>Spirochaetales</taxon>
        <taxon>Treponemataceae</taxon>
        <taxon>Treponema</taxon>
    </lineage>
</organism>
<evidence type="ECO:0000259" key="9">
    <source>
        <dbReference type="SMART" id="SM00650"/>
    </source>
</evidence>
<comment type="catalytic activity">
    <reaction evidence="7">
        <text>adenosine(1518)/adenosine(1519) in 16S rRNA + 4 S-adenosyl-L-methionine = N(6)-dimethyladenosine(1518)/N(6)-dimethyladenosine(1519) in 16S rRNA + 4 S-adenosyl-L-homocysteine + 4 H(+)</text>
        <dbReference type="Rhea" id="RHEA:19609"/>
        <dbReference type="Rhea" id="RHEA-COMP:10232"/>
        <dbReference type="Rhea" id="RHEA-COMP:10233"/>
        <dbReference type="ChEBI" id="CHEBI:15378"/>
        <dbReference type="ChEBI" id="CHEBI:57856"/>
        <dbReference type="ChEBI" id="CHEBI:59789"/>
        <dbReference type="ChEBI" id="CHEBI:74411"/>
        <dbReference type="ChEBI" id="CHEBI:74493"/>
        <dbReference type="EC" id="2.1.1.182"/>
    </reaction>
</comment>
<dbReference type="GO" id="GO:0005829">
    <property type="term" value="C:cytosol"/>
    <property type="evidence" value="ECO:0007669"/>
    <property type="project" value="TreeGrafter"/>
</dbReference>
<evidence type="ECO:0000256" key="7">
    <source>
        <dbReference type="HAMAP-Rule" id="MF_00607"/>
    </source>
</evidence>
<feature type="domain" description="Ribosomal RNA adenine methylase transferase N-terminal" evidence="9">
    <location>
        <begin position="39"/>
        <end position="210"/>
    </location>
</feature>
<keyword evidence="1 7" id="KW-0963">Cytoplasm</keyword>
<keyword evidence="6 7" id="KW-0694">RNA-binding</keyword>
<keyword evidence="5 7" id="KW-0949">S-adenosyl-L-methionine</keyword>
<dbReference type="eggNOG" id="COG0030">
    <property type="taxonomic scope" value="Bacteria"/>
</dbReference>
<dbReference type="NCBIfam" id="TIGR00755">
    <property type="entry name" value="ksgA"/>
    <property type="match status" value="1"/>
</dbReference>
<evidence type="ECO:0000313" key="11">
    <source>
        <dbReference type="Proteomes" id="UP000004509"/>
    </source>
</evidence>
<evidence type="ECO:0000256" key="2">
    <source>
        <dbReference type="ARBA" id="ARBA00022552"/>
    </source>
</evidence>
<accession>C8PT89</accession>
<comment type="caution">
    <text evidence="10">The sequence shown here is derived from an EMBL/GenBank/DDBJ whole genome shotgun (WGS) entry which is preliminary data.</text>
</comment>
<dbReference type="AlphaFoldDB" id="C8PT89"/>
<dbReference type="SMART" id="SM00650">
    <property type="entry name" value="rADc"/>
    <property type="match status" value="1"/>
</dbReference>
<reference evidence="10 11" key="1">
    <citation type="submission" date="2009-07" db="EMBL/GenBank/DDBJ databases">
        <authorList>
            <person name="Madupu R."/>
            <person name="Sebastian Y."/>
            <person name="Durkin A.S."/>
            <person name="Torralba M."/>
            <person name="Methe B."/>
            <person name="Sutton G.G."/>
            <person name="Strausberg R.L."/>
            <person name="Nelson K.E."/>
        </authorList>
    </citation>
    <scope>NUCLEOTIDE SEQUENCE [LARGE SCALE GENOMIC DNA]</scope>
    <source>
        <strain evidence="10 11">ATCC 35580</strain>
    </source>
</reference>
<name>C8PT89_9SPIR</name>
<dbReference type="SUPFAM" id="SSF53335">
    <property type="entry name" value="S-adenosyl-L-methionine-dependent methyltransferases"/>
    <property type="match status" value="1"/>
</dbReference>
<evidence type="ECO:0000256" key="1">
    <source>
        <dbReference type="ARBA" id="ARBA00022490"/>
    </source>
</evidence>
<dbReference type="GO" id="GO:0052908">
    <property type="term" value="F:16S rRNA (adenine(1518)-N(6)/adenine(1519)-N(6))-dimethyltransferase activity"/>
    <property type="evidence" value="ECO:0007669"/>
    <property type="project" value="UniProtKB-EC"/>
</dbReference>
<feature type="binding site" evidence="7 8">
    <location>
        <position position="34"/>
    </location>
    <ligand>
        <name>S-adenosyl-L-methionine</name>
        <dbReference type="ChEBI" id="CHEBI:59789"/>
    </ligand>
</feature>